<dbReference type="SFLD" id="SFLDS00029">
    <property type="entry name" value="Radical_SAM"/>
    <property type="match status" value="1"/>
</dbReference>
<protein>
    <submittedName>
        <fullName evidence="6">Radical SAM protein</fullName>
    </submittedName>
</protein>
<dbReference type="GO" id="GO:0051536">
    <property type="term" value="F:iron-sulfur cluster binding"/>
    <property type="evidence" value="ECO:0007669"/>
    <property type="project" value="UniProtKB-KW"/>
</dbReference>
<sequence>MLLAKEARDSLLANCQLCPRQCGANRLLGKGACGGGDRAVVAKVSLHPWEEPVLTGEKGAGTVFFSGCSLRCVFCQNYEISHQEKGVAVSDEELGRLFLRQQAAGAAVLDLVTPTHYAPQIINGIYFARQEGLSLPVAYNSSGYEAITALEMLKDSVDVFLPDLKYYDSSLSGQYSGAPDYFAVASGAIEKMVELAGPPVLNDAGIMTGGVLVRHMVLPGARKDSMKLLDWLWSEFGDDIYLSLMSQYTPMYRAKEFPKLTRRLTTFEYESVTDYAAGLGFTRCFVQERSSADAAYVPDWDDAGVF</sequence>
<gene>
    <name evidence="6" type="ORF">FYJ84_05660</name>
</gene>
<reference evidence="6 7" key="1">
    <citation type="submission" date="2019-08" db="EMBL/GenBank/DDBJ databases">
        <title>In-depth cultivation of the pig gut microbiome towards novel bacterial diversity and tailored functional studies.</title>
        <authorList>
            <person name="Wylensek D."/>
            <person name="Hitch T.C.A."/>
            <person name="Clavel T."/>
        </authorList>
    </citation>
    <scope>NUCLEOTIDE SEQUENCE [LARGE SCALE GENOMIC DNA]</scope>
    <source>
        <strain evidence="6 7">WCA-693-APC-5D-A</strain>
    </source>
</reference>
<dbReference type="PANTHER" id="PTHR43075">
    <property type="entry name" value="FORMATE LYASE ACTIVATING ENZYME, PUTATIVE (AFU_ORTHOLOGUE AFUA_2G15630)-RELATED"/>
    <property type="match status" value="1"/>
</dbReference>
<dbReference type="GO" id="GO:0046872">
    <property type="term" value="F:metal ion binding"/>
    <property type="evidence" value="ECO:0007669"/>
    <property type="project" value="UniProtKB-KW"/>
</dbReference>
<feature type="binding site" evidence="5">
    <location>
        <position position="72"/>
    </location>
    <ligand>
        <name>[4Fe-4S] cluster</name>
        <dbReference type="ChEBI" id="CHEBI:49883"/>
        <note>4Fe-4S-S-AdoMet</note>
    </ligand>
</feature>
<dbReference type="AlphaFoldDB" id="A0A6I2UFT8"/>
<evidence type="ECO:0000256" key="3">
    <source>
        <dbReference type="ARBA" id="ARBA00023004"/>
    </source>
</evidence>
<comment type="caution">
    <text evidence="6">The sequence shown here is derived from an EMBL/GenBank/DDBJ whole genome shotgun (WGS) entry which is preliminary data.</text>
</comment>
<keyword evidence="2 5" id="KW-0479">Metal-binding</keyword>
<name>A0A6I2UFT8_9FIRM</name>
<dbReference type="GeneID" id="96778397"/>
<keyword evidence="4 5" id="KW-0411">Iron-sulfur</keyword>
<evidence type="ECO:0000256" key="2">
    <source>
        <dbReference type="ARBA" id="ARBA00022723"/>
    </source>
</evidence>
<dbReference type="InterPro" id="IPR013785">
    <property type="entry name" value="Aldolase_TIM"/>
</dbReference>
<dbReference type="SUPFAM" id="SSF102114">
    <property type="entry name" value="Radical SAM enzymes"/>
    <property type="match status" value="1"/>
</dbReference>
<dbReference type="InterPro" id="IPR040085">
    <property type="entry name" value="MJ0674-like"/>
</dbReference>
<evidence type="ECO:0000313" key="6">
    <source>
        <dbReference type="EMBL" id="MSU08470.1"/>
    </source>
</evidence>
<dbReference type="InterPro" id="IPR058240">
    <property type="entry name" value="rSAM_sf"/>
</dbReference>
<dbReference type="InterPro" id="IPR016431">
    <property type="entry name" value="Pyrv-formate_lyase-activ_prd"/>
</dbReference>
<dbReference type="InterPro" id="IPR007197">
    <property type="entry name" value="rSAM"/>
</dbReference>
<dbReference type="EMBL" id="VUNR01000008">
    <property type="protein sequence ID" value="MSU08470.1"/>
    <property type="molecule type" value="Genomic_DNA"/>
</dbReference>
<dbReference type="PANTHER" id="PTHR43075:SF1">
    <property type="entry name" value="FORMATE LYASE ACTIVATING ENZYME, PUTATIVE (AFU_ORTHOLOGUE AFUA_2G15630)-RELATED"/>
    <property type="match status" value="1"/>
</dbReference>
<feature type="binding site" evidence="5">
    <location>
        <position position="68"/>
    </location>
    <ligand>
        <name>[4Fe-4S] cluster</name>
        <dbReference type="ChEBI" id="CHEBI:49883"/>
        <note>4Fe-4S-S-AdoMet</note>
    </ligand>
</feature>
<proteinExistence type="predicted"/>
<dbReference type="CDD" id="cd01335">
    <property type="entry name" value="Radical_SAM"/>
    <property type="match status" value="1"/>
</dbReference>
<evidence type="ECO:0000256" key="4">
    <source>
        <dbReference type="ARBA" id="ARBA00023014"/>
    </source>
</evidence>
<dbReference type="GO" id="GO:0003824">
    <property type="term" value="F:catalytic activity"/>
    <property type="evidence" value="ECO:0007669"/>
    <property type="project" value="InterPro"/>
</dbReference>
<evidence type="ECO:0000256" key="1">
    <source>
        <dbReference type="ARBA" id="ARBA00022691"/>
    </source>
</evidence>
<dbReference type="Gene3D" id="3.20.20.70">
    <property type="entry name" value="Aldolase class I"/>
    <property type="match status" value="1"/>
</dbReference>
<keyword evidence="3 5" id="KW-0408">Iron</keyword>
<feature type="binding site" evidence="5">
    <location>
        <position position="75"/>
    </location>
    <ligand>
        <name>[4Fe-4S] cluster</name>
        <dbReference type="ChEBI" id="CHEBI:49883"/>
        <note>4Fe-4S-S-AdoMet</note>
    </ligand>
</feature>
<dbReference type="SFLD" id="SFLDG01099">
    <property type="entry name" value="Uncharacterised_Radical_SAM_Su"/>
    <property type="match status" value="1"/>
</dbReference>
<dbReference type="PIRSF" id="PIRSF004869">
    <property type="entry name" value="PflX_prd"/>
    <property type="match status" value="1"/>
</dbReference>
<comment type="cofactor">
    <cofactor evidence="5">
        <name>[4Fe-4S] cluster</name>
        <dbReference type="ChEBI" id="CHEBI:49883"/>
    </cofactor>
    <text evidence="5">Binds 1 [4Fe-4S] cluster. The cluster is coordinated with 3 cysteines and an exchangeable S-adenosyl-L-methionine.</text>
</comment>
<keyword evidence="1 5" id="KW-0949">S-adenosyl-L-methionine</keyword>
<accession>A0A6I2UFT8</accession>
<evidence type="ECO:0000256" key="5">
    <source>
        <dbReference type="PIRSR" id="PIRSR004869-50"/>
    </source>
</evidence>
<evidence type="ECO:0000313" key="7">
    <source>
        <dbReference type="Proteomes" id="UP000433181"/>
    </source>
</evidence>
<dbReference type="RefSeq" id="WP_154406635.1">
    <property type="nucleotide sequence ID" value="NZ_JAQXJM010000007.1"/>
</dbReference>
<keyword evidence="7" id="KW-1185">Reference proteome</keyword>
<organism evidence="6 7">
    <name type="scientific">Anaerovibrio slackiae</name>
    <dbReference type="NCBI Taxonomy" id="2652309"/>
    <lineage>
        <taxon>Bacteria</taxon>
        <taxon>Bacillati</taxon>
        <taxon>Bacillota</taxon>
        <taxon>Negativicutes</taxon>
        <taxon>Selenomonadales</taxon>
        <taxon>Selenomonadaceae</taxon>
        <taxon>Anaerovibrio</taxon>
    </lineage>
</organism>
<dbReference type="Proteomes" id="UP000433181">
    <property type="component" value="Unassembled WGS sequence"/>
</dbReference>